<proteinExistence type="predicted"/>
<evidence type="ECO:0000313" key="1">
    <source>
        <dbReference type="EMBL" id="KAB1224482.1"/>
    </source>
</evidence>
<evidence type="ECO:0000313" key="2">
    <source>
        <dbReference type="Proteomes" id="UP000516437"/>
    </source>
</evidence>
<sequence>MSLEAVEDYTKNVCNAHAANHPARSGGQKIKQALKDIPREFDCSSAFLRFDYYINYRVWTEGDVLTNTKALKEKATNRLTRGSHYTFPEFLKEMGIFWKRQGFVSLYKDMESCGEYADIQVMWEMVHSSCPANAYNTQGTKRSYGRFCFRPT</sequence>
<protein>
    <submittedName>
        <fullName evidence="1">Uncharacterized protein</fullName>
    </submittedName>
</protein>
<reference evidence="1 2" key="1">
    <citation type="journal article" date="2019" name="Plant Biotechnol. J.">
        <title>The red bayberry genome and genetic basis of sex determination.</title>
        <authorList>
            <person name="Jia H.M."/>
            <person name="Jia H.J."/>
            <person name="Cai Q.L."/>
            <person name="Wang Y."/>
            <person name="Zhao H.B."/>
            <person name="Yang W.F."/>
            <person name="Wang G.Y."/>
            <person name="Li Y.H."/>
            <person name="Zhan D.L."/>
            <person name="Shen Y.T."/>
            <person name="Niu Q.F."/>
            <person name="Chang L."/>
            <person name="Qiu J."/>
            <person name="Zhao L."/>
            <person name="Xie H.B."/>
            <person name="Fu W.Y."/>
            <person name="Jin J."/>
            <person name="Li X.W."/>
            <person name="Jiao Y."/>
            <person name="Zhou C.C."/>
            <person name="Tu T."/>
            <person name="Chai C.Y."/>
            <person name="Gao J.L."/>
            <person name="Fan L.J."/>
            <person name="van de Weg E."/>
            <person name="Wang J.Y."/>
            <person name="Gao Z.S."/>
        </authorList>
    </citation>
    <scope>NUCLEOTIDE SEQUENCE [LARGE SCALE GENOMIC DNA]</scope>
    <source>
        <tissue evidence="1">Leaves</tissue>
    </source>
</reference>
<organism evidence="1 2">
    <name type="scientific">Morella rubra</name>
    <name type="common">Chinese bayberry</name>
    <dbReference type="NCBI Taxonomy" id="262757"/>
    <lineage>
        <taxon>Eukaryota</taxon>
        <taxon>Viridiplantae</taxon>
        <taxon>Streptophyta</taxon>
        <taxon>Embryophyta</taxon>
        <taxon>Tracheophyta</taxon>
        <taxon>Spermatophyta</taxon>
        <taxon>Magnoliopsida</taxon>
        <taxon>eudicotyledons</taxon>
        <taxon>Gunneridae</taxon>
        <taxon>Pentapetalae</taxon>
        <taxon>rosids</taxon>
        <taxon>fabids</taxon>
        <taxon>Fagales</taxon>
        <taxon>Myricaceae</taxon>
        <taxon>Morella</taxon>
    </lineage>
</organism>
<name>A0A6A1WGS1_9ROSI</name>
<accession>A0A6A1WGS1</accession>
<dbReference type="EMBL" id="RXIC02000020">
    <property type="protein sequence ID" value="KAB1224482.1"/>
    <property type="molecule type" value="Genomic_DNA"/>
</dbReference>
<comment type="caution">
    <text evidence="1">The sequence shown here is derived from an EMBL/GenBank/DDBJ whole genome shotgun (WGS) entry which is preliminary data.</text>
</comment>
<gene>
    <name evidence="1" type="ORF">CJ030_MR2G016371</name>
</gene>
<dbReference type="AlphaFoldDB" id="A0A6A1WGS1"/>
<dbReference type="OrthoDB" id="1620383at2759"/>
<keyword evidence="2" id="KW-1185">Reference proteome</keyword>
<dbReference type="Proteomes" id="UP000516437">
    <property type="component" value="Chromosome 2"/>
</dbReference>